<gene>
    <name evidence="3" type="primary">pcnB</name>
    <name evidence="8" type="ordered locus">Turpa_3633</name>
</gene>
<dbReference type="GO" id="GO:1990817">
    <property type="term" value="F:poly(A) RNA polymerase activity"/>
    <property type="evidence" value="ECO:0007669"/>
    <property type="project" value="UniProtKB-UniRule"/>
</dbReference>
<dbReference type="KEGG" id="tpx:Turpa_3633"/>
<dbReference type="GO" id="GO:0043633">
    <property type="term" value="P:polyadenylation-dependent RNA catabolic process"/>
    <property type="evidence" value="ECO:0007669"/>
    <property type="project" value="InterPro"/>
</dbReference>
<dbReference type="STRING" id="869212.Turpa_3633"/>
<dbReference type="InterPro" id="IPR052191">
    <property type="entry name" value="tRNA_ntf/polyA_polymerase_I"/>
</dbReference>
<dbReference type="InterPro" id="IPR043519">
    <property type="entry name" value="NT_sf"/>
</dbReference>
<dbReference type="Pfam" id="PF12627">
    <property type="entry name" value="PolyA_pol_RNAbd"/>
    <property type="match status" value="1"/>
</dbReference>
<feature type="region of interest" description="Disordered" evidence="5">
    <location>
        <begin position="446"/>
        <end position="500"/>
    </location>
</feature>
<accession>I4BAG0</accession>
<dbReference type="PANTHER" id="PTHR43051">
    <property type="entry name" value="POLYNUCLEOTIDE ADENYLYLTRANSFERASE FAMILY PROTEIN"/>
    <property type="match status" value="1"/>
</dbReference>
<comment type="similarity">
    <text evidence="3 4">Belongs to the tRNA nucleotidyltransferase/poly(A) polymerase family.</text>
</comment>
<evidence type="ECO:0000313" key="9">
    <source>
        <dbReference type="Proteomes" id="UP000006048"/>
    </source>
</evidence>
<evidence type="ECO:0000256" key="2">
    <source>
        <dbReference type="ARBA" id="ARBA00022741"/>
    </source>
</evidence>
<comment type="catalytic activity">
    <reaction evidence="3">
        <text>RNA(n) + ATP = RNA(n)-3'-adenine ribonucleotide + diphosphate</text>
        <dbReference type="Rhea" id="RHEA:11332"/>
        <dbReference type="Rhea" id="RHEA-COMP:14527"/>
        <dbReference type="Rhea" id="RHEA-COMP:17347"/>
        <dbReference type="ChEBI" id="CHEBI:30616"/>
        <dbReference type="ChEBI" id="CHEBI:33019"/>
        <dbReference type="ChEBI" id="CHEBI:140395"/>
        <dbReference type="ChEBI" id="CHEBI:173115"/>
        <dbReference type="EC" id="2.7.7.19"/>
    </reaction>
</comment>
<dbReference type="GO" id="GO:0003723">
    <property type="term" value="F:RNA binding"/>
    <property type="evidence" value="ECO:0007669"/>
    <property type="project" value="UniProtKB-UniRule"/>
</dbReference>
<feature type="domain" description="Poly A polymerase head" evidence="6">
    <location>
        <begin position="59"/>
        <end position="187"/>
    </location>
</feature>
<evidence type="ECO:0000256" key="3">
    <source>
        <dbReference type="HAMAP-Rule" id="MF_00957"/>
    </source>
</evidence>
<proteinExistence type="inferred from homology"/>
<reference evidence="8 9" key="1">
    <citation type="submission" date="2012-06" db="EMBL/GenBank/DDBJ databases">
        <title>The complete chromosome of genome of Turneriella parva DSM 21527.</title>
        <authorList>
            <consortium name="US DOE Joint Genome Institute (JGI-PGF)"/>
            <person name="Lucas S."/>
            <person name="Han J."/>
            <person name="Lapidus A."/>
            <person name="Bruce D."/>
            <person name="Goodwin L."/>
            <person name="Pitluck S."/>
            <person name="Peters L."/>
            <person name="Kyrpides N."/>
            <person name="Mavromatis K."/>
            <person name="Ivanova N."/>
            <person name="Mikhailova N."/>
            <person name="Chertkov O."/>
            <person name="Detter J.C."/>
            <person name="Tapia R."/>
            <person name="Han C."/>
            <person name="Land M."/>
            <person name="Hauser L."/>
            <person name="Markowitz V."/>
            <person name="Cheng J.-F."/>
            <person name="Hugenholtz P."/>
            <person name="Woyke T."/>
            <person name="Wu D."/>
            <person name="Gronow S."/>
            <person name="Wellnitz S."/>
            <person name="Brambilla E."/>
            <person name="Klenk H.-P."/>
            <person name="Eisen J.A."/>
        </authorList>
    </citation>
    <scope>NUCLEOTIDE SEQUENCE [LARGE SCALE GENOMIC DNA]</scope>
    <source>
        <strain evidence="9">ATCC BAA-1111 / DSM 21527 / NCTC 11395 / H</strain>
    </source>
</reference>
<keyword evidence="3 4" id="KW-0694">RNA-binding</keyword>
<dbReference type="InterPro" id="IPR010206">
    <property type="entry name" value="PolA_pol_I"/>
</dbReference>
<dbReference type="Gene3D" id="3.30.460.10">
    <property type="entry name" value="Beta Polymerase, domain 2"/>
    <property type="match status" value="1"/>
</dbReference>
<dbReference type="NCBIfam" id="TIGR01942">
    <property type="entry name" value="pcnB"/>
    <property type="match status" value="1"/>
</dbReference>
<keyword evidence="3" id="KW-0067">ATP-binding</keyword>
<dbReference type="InterPro" id="IPR002646">
    <property type="entry name" value="PolA_pol_head_dom"/>
</dbReference>
<dbReference type="SUPFAM" id="SSF81891">
    <property type="entry name" value="Poly A polymerase C-terminal region-like"/>
    <property type="match status" value="1"/>
</dbReference>
<keyword evidence="3" id="KW-0804">Transcription</keyword>
<feature type="active site" evidence="3">
    <location>
        <position position="77"/>
    </location>
</feature>
<evidence type="ECO:0000313" key="8">
    <source>
        <dbReference type="EMBL" id="AFM14267.1"/>
    </source>
</evidence>
<dbReference type="GO" id="GO:0006397">
    <property type="term" value="P:mRNA processing"/>
    <property type="evidence" value="ECO:0007669"/>
    <property type="project" value="UniProtKB-KW"/>
</dbReference>
<feature type="domain" description="tRNA nucleotidyltransferase/poly(A) polymerase RNA and SrmB- binding" evidence="7">
    <location>
        <begin position="214"/>
        <end position="273"/>
    </location>
</feature>
<dbReference type="EMBL" id="CP002959">
    <property type="protein sequence ID" value="AFM14267.1"/>
    <property type="molecule type" value="Genomic_DNA"/>
</dbReference>
<keyword evidence="9" id="KW-1185">Reference proteome</keyword>
<evidence type="ECO:0000256" key="1">
    <source>
        <dbReference type="ARBA" id="ARBA00022679"/>
    </source>
</evidence>
<dbReference type="EC" id="2.7.7.19" evidence="3"/>
<dbReference type="CDD" id="cd05398">
    <property type="entry name" value="NT_ClassII-CCAase"/>
    <property type="match status" value="1"/>
</dbReference>
<dbReference type="PATRIC" id="fig|869212.3.peg.3654"/>
<organism evidence="8 9">
    <name type="scientific">Turneriella parva (strain ATCC BAA-1111 / DSM 21527 / NCTC 11395 / H)</name>
    <name type="common">Leptospira parva</name>
    <dbReference type="NCBI Taxonomy" id="869212"/>
    <lineage>
        <taxon>Bacteria</taxon>
        <taxon>Pseudomonadati</taxon>
        <taxon>Spirochaetota</taxon>
        <taxon>Spirochaetia</taxon>
        <taxon>Leptospirales</taxon>
        <taxon>Leptospiraceae</taxon>
        <taxon>Turneriella</taxon>
    </lineage>
</organism>
<dbReference type="AlphaFoldDB" id="I4BAG0"/>
<evidence type="ECO:0000259" key="6">
    <source>
        <dbReference type="Pfam" id="PF01743"/>
    </source>
</evidence>
<keyword evidence="2 3" id="KW-0547">Nucleotide-binding</keyword>
<evidence type="ECO:0000256" key="4">
    <source>
        <dbReference type="RuleBase" id="RU003953"/>
    </source>
</evidence>
<dbReference type="PANTHER" id="PTHR43051:SF1">
    <property type="entry name" value="POLYNUCLEOTIDE ADENYLYLTRANSFERASE FAMILY PROTEIN"/>
    <property type="match status" value="1"/>
</dbReference>
<dbReference type="Gene3D" id="1.10.3090.10">
    <property type="entry name" value="cca-adding enzyme, domain 2"/>
    <property type="match status" value="1"/>
</dbReference>
<feature type="compositionally biased region" description="Basic residues" evidence="5">
    <location>
        <begin position="469"/>
        <end position="483"/>
    </location>
</feature>
<comment type="function">
    <text evidence="3">Adds poly(A) tail to the 3' end of many RNAs, which usually targets these RNAs for decay. Plays a significant role in the global control of gene expression, through influencing the rate of transcript degradation, and in the general RNA quality control.</text>
</comment>
<feature type="active site" evidence="3">
    <location>
        <position position="79"/>
    </location>
</feature>
<dbReference type="Pfam" id="PF01743">
    <property type="entry name" value="PolyA_pol"/>
    <property type="match status" value="1"/>
</dbReference>
<dbReference type="GO" id="GO:0005524">
    <property type="term" value="F:ATP binding"/>
    <property type="evidence" value="ECO:0007669"/>
    <property type="project" value="UniProtKB-UniRule"/>
</dbReference>
<dbReference type="InterPro" id="IPR032828">
    <property type="entry name" value="PolyA_RNA-bd"/>
</dbReference>
<keyword evidence="3" id="KW-0507">mRNA processing</keyword>
<dbReference type="HOGENOM" id="CLU_015961_0_1_12"/>
<protein>
    <recommendedName>
        <fullName evidence="3">Poly(A) polymerase I</fullName>
        <shortName evidence="3">PAP I</shortName>
        <ecNumber evidence="3">2.7.7.19</ecNumber>
    </recommendedName>
</protein>
<dbReference type="Proteomes" id="UP000006048">
    <property type="component" value="Chromosome"/>
</dbReference>
<feature type="active site" evidence="3">
    <location>
        <position position="156"/>
    </location>
</feature>
<dbReference type="HAMAP" id="MF_00957">
    <property type="entry name" value="PolyA_pol"/>
    <property type="match status" value="1"/>
</dbReference>
<dbReference type="SUPFAM" id="SSF81301">
    <property type="entry name" value="Nucleotidyltransferase"/>
    <property type="match status" value="1"/>
</dbReference>
<keyword evidence="1 3" id="KW-0808">Transferase</keyword>
<sequence length="500" mass="56783">MFQKILKLLGVKKHLTADQILRYPKPMQYGPDQHSIRLEHLDQDALKVVARIQQCGCRAYIVGGSVRDLLLGRKPKDYDIVTDAHPQELRRMFTNSRIIGRRFRLVHVVFKGGKIIEVSTARSLPTNRSSAKNEDDLYLKRDNQFGTFKEDAARRDFTINALIFDVKNQTIVDYAGGFEDIQQRVVRVIGNPEISFPEDPVRMYRAVKFAALLGLSLDPATLKAINKYKPLLLKASSSRLHEEYNKIFRSGQAATIFGALLSTGLMETLMPHIVEGEELATDLSHEEFLETPLGQRLAIADRMIQEHEDVNLNIYYALLIAGALQNIILRNQKDHEKTLERKLKEPLQALQKDLALTKREFETLLQIFATQNLFRREVTERKGWVKEFQARKIFQESFIVYKIVARAYGDEGALQRALFWEIGLRQKLPESIRKSAANNIEIDDKDYSPADIADDNSVPAGVGDDQKRPRGGKPRRRRGRRGGANRGGSSHGNAPQTGAE</sequence>
<evidence type="ECO:0000256" key="5">
    <source>
        <dbReference type="SAM" id="MobiDB-lite"/>
    </source>
</evidence>
<name>I4BAG0_TURPD</name>
<evidence type="ECO:0000259" key="7">
    <source>
        <dbReference type="Pfam" id="PF12627"/>
    </source>
</evidence>